<dbReference type="Gene3D" id="3.30.10.20">
    <property type="match status" value="1"/>
</dbReference>
<evidence type="ECO:0000313" key="4">
    <source>
        <dbReference type="Proteomes" id="UP001601992"/>
    </source>
</evidence>
<evidence type="ECO:0000256" key="1">
    <source>
        <dbReference type="SAM" id="MobiDB-lite"/>
    </source>
</evidence>
<dbReference type="PROSITE" id="PS51178">
    <property type="entry name" value="PASTA"/>
    <property type="match status" value="1"/>
</dbReference>
<proteinExistence type="predicted"/>
<feature type="region of interest" description="Disordered" evidence="1">
    <location>
        <begin position="1"/>
        <end position="28"/>
    </location>
</feature>
<dbReference type="CDD" id="cd06577">
    <property type="entry name" value="PASTA_pknB"/>
    <property type="match status" value="1"/>
</dbReference>
<protein>
    <submittedName>
        <fullName evidence="3">PASTA domain-containing protein</fullName>
    </submittedName>
</protein>
<dbReference type="Pfam" id="PF03793">
    <property type="entry name" value="PASTA"/>
    <property type="match status" value="1"/>
</dbReference>
<feature type="domain" description="PASTA" evidence="2">
    <location>
        <begin position="123"/>
        <end position="193"/>
    </location>
</feature>
<organism evidence="3 4">
    <name type="scientific">Nocardia jiangxiensis</name>
    <dbReference type="NCBI Taxonomy" id="282685"/>
    <lineage>
        <taxon>Bacteria</taxon>
        <taxon>Bacillati</taxon>
        <taxon>Actinomycetota</taxon>
        <taxon>Actinomycetes</taxon>
        <taxon>Mycobacteriales</taxon>
        <taxon>Nocardiaceae</taxon>
        <taxon>Nocardia</taxon>
    </lineage>
</organism>
<dbReference type="RefSeq" id="WP_040823461.1">
    <property type="nucleotide sequence ID" value="NZ_JBIAQY010000004.1"/>
</dbReference>
<comment type="caution">
    <text evidence="3">The sequence shown here is derived from an EMBL/GenBank/DDBJ whole genome shotgun (WGS) entry which is preliminary data.</text>
</comment>
<reference evidence="3 4" key="1">
    <citation type="submission" date="2024-10" db="EMBL/GenBank/DDBJ databases">
        <title>The Natural Products Discovery Center: Release of the First 8490 Sequenced Strains for Exploring Actinobacteria Biosynthetic Diversity.</title>
        <authorList>
            <person name="Kalkreuter E."/>
            <person name="Kautsar S.A."/>
            <person name="Yang D."/>
            <person name="Bader C.D."/>
            <person name="Teijaro C.N."/>
            <person name="Fluegel L."/>
            <person name="Davis C.M."/>
            <person name="Simpson J.R."/>
            <person name="Lauterbach L."/>
            <person name="Steele A.D."/>
            <person name="Gui C."/>
            <person name="Meng S."/>
            <person name="Li G."/>
            <person name="Viehrig K."/>
            <person name="Ye F."/>
            <person name="Su P."/>
            <person name="Kiefer A.F."/>
            <person name="Nichols A."/>
            <person name="Cepeda A.J."/>
            <person name="Yan W."/>
            <person name="Fan B."/>
            <person name="Jiang Y."/>
            <person name="Adhikari A."/>
            <person name="Zheng C.-J."/>
            <person name="Schuster L."/>
            <person name="Cowan T.M."/>
            <person name="Smanski M.J."/>
            <person name="Chevrette M.G."/>
            <person name="De Carvalho L.P.S."/>
            <person name="Shen B."/>
        </authorList>
    </citation>
    <scope>NUCLEOTIDE SEQUENCE [LARGE SCALE GENOMIC DNA]</scope>
    <source>
        <strain evidence="3 4">NPDC002593</strain>
    </source>
</reference>
<dbReference type="InterPro" id="IPR005543">
    <property type="entry name" value="PASTA_dom"/>
</dbReference>
<name>A0ABW6RYM6_9NOCA</name>
<dbReference type="EMBL" id="JBIAQY010000004">
    <property type="protein sequence ID" value="MFF3569079.1"/>
    <property type="molecule type" value="Genomic_DNA"/>
</dbReference>
<gene>
    <name evidence="3" type="ORF">ACFYXQ_15005</name>
</gene>
<sequence length="225" mass="24293">MTKAEVPDEGGAAWRRLTSRRGGSRSGDDALTALADIGAVRRLLDQWELDAVRIARRRNKSWAEIATYLGVTRQSAWERWRDLDSEPTPEGVESSRPAAESAAVEVSEWERDLLEAGAPDRRRRANVKVPSVVGLDWAAALRALTGKGLAAASADPDAALPDPAESGWFVTDQSPESGARVAGGSAVRLWLRRNDGGSGVREPRQPMPPLRSIPELPEPTGRTAS</sequence>
<evidence type="ECO:0000313" key="3">
    <source>
        <dbReference type="EMBL" id="MFF3569079.1"/>
    </source>
</evidence>
<dbReference type="Proteomes" id="UP001601992">
    <property type="component" value="Unassembled WGS sequence"/>
</dbReference>
<accession>A0ABW6RYM6</accession>
<keyword evidence="4" id="KW-1185">Reference proteome</keyword>
<feature type="region of interest" description="Disordered" evidence="1">
    <location>
        <begin position="163"/>
        <end position="225"/>
    </location>
</feature>
<evidence type="ECO:0000259" key="2">
    <source>
        <dbReference type="PROSITE" id="PS51178"/>
    </source>
</evidence>